<dbReference type="AlphaFoldDB" id="A0A1M7TEK3"/>
<name>A0A1M7TEK3_9BRAD</name>
<evidence type="ECO:0000313" key="2">
    <source>
        <dbReference type="Proteomes" id="UP000184096"/>
    </source>
</evidence>
<accession>A0A1M7TEK3</accession>
<proteinExistence type="predicted"/>
<sequence length="82" mass="8910">MPRQSALPPSLAPRMVSREIVAAYTGVSANTFDKMVETGVMPKARTIPGTTRKAWDLREVDIAIDALPRDGEELAPADEGWS</sequence>
<protein>
    <recommendedName>
        <fullName evidence="3">Transcriptional regulator, AlpA family</fullName>
    </recommendedName>
</protein>
<gene>
    <name evidence="1" type="ORF">SAMN05444170_1512</name>
</gene>
<evidence type="ECO:0000313" key="1">
    <source>
        <dbReference type="EMBL" id="SHN69204.1"/>
    </source>
</evidence>
<organism evidence="1 2">
    <name type="scientific">Bradyrhizobium erythrophlei</name>
    <dbReference type="NCBI Taxonomy" id="1437360"/>
    <lineage>
        <taxon>Bacteria</taxon>
        <taxon>Pseudomonadati</taxon>
        <taxon>Pseudomonadota</taxon>
        <taxon>Alphaproteobacteria</taxon>
        <taxon>Hyphomicrobiales</taxon>
        <taxon>Nitrobacteraceae</taxon>
        <taxon>Bradyrhizobium</taxon>
    </lineage>
</organism>
<keyword evidence="2" id="KW-1185">Reference proteome</keyword>
<dbReference type="EMBL" id="LT670849">
    <property type="protein sequence ID" value="SHN69204.1"/>
    <property type="molecule type" value="Genomic_DNA"/>
</dbReference>
<reference evidence="2" key="1">
    <citation type="submission" date="2016-11" db="EMBL/GenBank/DDBJ databases">
        <authorList>
            <person name="Varghese N."/>
            <person name="Submissions S."/>
        </authorList>
    </citation>
    <scope>NUCLEOTIDE SEQUENCE [LARGE SCALE GENOMIC DNA]</scope>
    <source>
        <strain evidence="2">GAS401</strain>
    </source>
</reference>
<dbReference type="Proteomes" id="UP000184096">
    <property type="component" value="Chromosome I"/>
</dbReference>
<evidence type="ECO:0008006" key="3">
    <source>
        <dbReference type="Google" id="ProtNLM"/>
    </source>
</evidence>